<evidence type="ECO:0000313" key="2">
    <source>
        <dbReference type="EMBL" id="KAJ7641084.1"/>
    </source>
</evidence>
<evidence type="ECO:0000259" key="1">
    <source>
        <dbReference type="PROSITE" id="PS50280"/>
    </source>
</evidence>
<evidence type="ECO:0000313" key="3">
    <source>
        <dbReference type="Proteomes" id="UP001221142"/>
    </source>
</evidence>
<dbReference type="SUPFAM" id="SSF82199">
    <property type="entry name" value="SET domain"/>
    <property type="match status" value="1"/>
</dbReference>
<dbReference type="SMART" id="SM00317">
    <property type="entry name" value="SET"/>
    <property type="match status" value="1"/>
</dbReference>
<dbReference type="Gene3D" id="2.170.270.10">
    <property type="entry name" value="SET domain"/>
    <property type="match status" value="1"/>
</dbReference>
<gene>
    <name evidence="2" type="ORF">FB45DRAFT_1021860</name>
</gene>
<dbReference type="InterPro" id="IPR046341">
    <property type="entry name" value="SET_dom_sf"/>
</dbReference>
<dbReference type="InterPro" id="IPR053185">
    <property type="entry name" value="SET_domain_protein"/>
</dbReference>
<keyword evidence="3" id="KW-1185">Reference proteome</keyword>
<accession>A0AAD7C6U7</accession>
<dbReference type="CDD" id="cd20071">
    <property type="entry name" value="SET_SMYD"/>
    <property type="match status" value="1"/>
</dbReference>
<dbReference type="Proteomes" id="UP001221142">
    <property type="component" value="Unassembled WGS sequence"/>
</dbReference>
<name>A0AAD7C6U7_9AGAR</name>
<protein>
    <recommendedName>
        <fullName evidence="1">SET domain-containing protein</fullName>
    </recommendedName>
</protein>
<proteinExistence type="predicted"/>
<dbReference type="PANTHER" id="PTHR47332">
    <property type="entry name" value="SET DOMAIN-CONTAINING PROTEIN 5"/>
    <property type="match status" value="1"/>
</dbReference>
<feature type="domain" description="SET" evidence="1">
    <location>
        <begin position="140"/>
        <end position="272"/>
    </location>
</feature>
<comment type="caution">
    <text evidence="2">The sequence shown here is derived from an EMBL/GenBank/DDBJ whole genome shotgun (WGS) entry which is preliminary data.</text>
</comment>
<dbReference type="AlphaFoldDB" id="A0AAD7C6U7"/>
<dbReference type="PROSITE" id="PS50280">
    <property type="entry name" value="SET"/>
    <property type="match status" value="1"/>
</dbReference>
<dbReference type="PANTHER" id="PTHR47332:SF4">
    <property type="entry name" value="SET DOMAIN-CONTAINING PROTEIN 5"/>
    <property type="match status" value="1"/>
</dbReference>
<sequence length="443" mass="48617">MNHSFLNGPKAKAPALASSATPVAVPSIGTTKYDLDKMPRIDCGEFPIGKQKNIGELRYAGFSAQADAIAELPEGYEAELAFFLRVVQAKGMIVQTTVPFVNAVLGEPTTECIFHPGSKEVLMGLPGFPQAMVKRIGKKSPVVVKEASGMGLGVFATRGIKAGELILSERPLLVVGHSLPTPVPLSWTRAQTAQCSLDQREKILAVAVDRMSDEDKAAYLCRGLCGVCKMISRFNHSCSPNVTAKWNMITFSFHVFAVRNIAADEELTLQYIPIELSTAERNEQLKPYDFVCTCRSCKDPESDARRAELNRRCPPTIIIPAWLTRKSSLADSHILNECRQQMDILEREGMESVVRCFNVSAAGFLVCLAMGDADRASAWAGRLARIRWVQEVPKDIDSFLDPKSRAYKDGDSEEGLDVMTREFAAMGLQEPPSLEELMSGLLV</sequence>
<dbReference type="EMBL" id="JARKIF010000004">
    <property type="protein sequence ID" value="KAJ7641084.1"/>
    <property type="molecule type" value="Genomic_DNA"/>
</dbReference>
<organism evidence="2 3">
    <name type="scientific">Roridomyces roridus</name>
    <dbReference type="NCBI Taxonomy" id="1738132"/>
    <lineage>
        <taxon>Eukaryota</taxon>
        <taxon>Fungi</taxon>
        <taxon>Dikarya</taxon>
        <taxon>Basidiomycota</taxon>
        <taxon>Agaricomycotina</taxon>
        <taxon>Agaricomycetes</taxon>
        <taxon>Agaricomycetidae</taxon>
        <taxon>Agaricales</taxon>
        <taxon>Marasmiineae</taxon>
        <taxon>Mycenaceae</taxon>
        <taxon>Roridomyces</taxon>
    </lineage>
</organism>
<dbReference type="InterPro" id="IPR001214">
    <property type="entry name" value="SET_dom"/>
</dbReference>
<reference evidence="2" key="1">
    <citation type="submission" date="2023-03" db="EMBL/GenBank/DDBJ databases">
        <title>Massive genome expansion in bonnet fungi (Mycena s.s.) driven by repeated elements and novel gene families across ecological guilds.</title>
        <authorList>
            <consortium name="Lawrence Berkeley National Laboratory"/>
            <person name="Harder C.B."/>
            <person name="Miyauchi S."/>
            <person name="Viragh M."/>
            <person name="Kuo A."/>
            <person name="Thoen E."/>
            <person name="Andreopoulos B."/>
            <person name="Lu D."/>
            <person name="Skrede I."/>
            <person name="Drula E."/>
            <person name="Henrissat B."/>
            <person name="Morin E."/>
            <person name="Kohler A."/>
            <person name="Barry K."/>
            <person name="LaButti K."/>
            <person name="Morin E."/>
            <person name="Salamov A."/>
            <person name="Lipzen A."/>
            <person name="Mereny Z."/>
            <person name="Hegedus B."/>
            <person name="Baldrian P."/>
            <person name="Stursova M."/>
            <person name="Weitz H."/>
            <person name="Taylor A."/>
            <person name="Grigoriev I.V."/>
            <person name="Nagy L.G."/>
            <person name="Martin F."/>
            <person name="Kauserud H."/>
        </authorList>
    </citation>
    <scope>NUCLEOTIDE SEQUENCE</scope>
    <source>
        <strain evidence="2">9284</strain>
    </source>
</reference>
<dbReference type="Pfam" id="PF00856">
    <property type="entry name" value="SET"/>
    <property type="match status" value="1"/>
</dbReference>